<feature type="transmembrane region" description="Helical" evidence="2">
    <location>
        <begin position="9"/>
        <end position="32"/>
    </location>
</feature>
<organism evidence="4 5">
    <name type="scientific">Xylanibacillus composti</name>
    <dbReference type="NCBI Taxonomy" id="1572762"/>
    <lineage>
        <taxon>Bacteria</taxon>
        <taxon>Bacillati</taxon>
        <taxon>Bacillota</taxon>
        <taxon>Bacilli</taxon>
        <taxon>Bacillales</taxon>
        <taxon>Paenibacillaceae</taxon>
        <taxon>Xylanibacillus</taxon>
    </lineage>
</organism>
<dbReference type="Pfam" id="PF01464">
    <property type="entry name" value="SLT"/>
    <property type="match status" value="1"/>
</dbReference>
<dbReference type="Proteomes" id="UP000677918">
    <property type="component" value="Unassembled WGS sequence"/>
</dbReference>
<keyword evidence="2" id="KW-1133">Transmembrane helix</keyword>
<feature type="domain" description="Transglycosylase SLT" evidence="3">
    <location>
        <begin position="40"/>
        <end position="157"/>
    </location>
</feature>
<accession>A0A8J4H5D4</accession>
<proteinExistence type="inferred from homology"/>
<comment type="similarity">
    <text evidence="1">Belongs to the transglycosylase Slt family.</text>
</comment>
<dbReference type="GO" id="GO:0000270">
    <property type="term" value="P:peptidoglycan metabolic process"/>
    <property type="evidence" value="ECO:0007669"/>
    <property type="project" value="InterPro"/>
</dbReference>
<protein>
    <submittedName>
        <fullName evidence="4">Transglycosylase SLT domain protein</fullName>
    </submittedName>
</protein>
<reference evidence="4" key="1">
    <citation type="submission" date="2021-04" db="EMBL/GenBank/DDBJ databases">
        <title>Draft genome sequence of Xylanibacillus composti strain K13.</title>
        <authorList>
            <person name="Uke A."/>
            <person name="Chhe C."/>
            <person name="Baramee S."/>
            <person name="Kosugi A."/>
        </authorList>
    </citation>
    <scope>NUCLEOTIDE SEQUENCE</scope>
    <source>
        <strain evidence="4">K13</strain>
    </source>
</reference>
<dbReference type="InterPro" id="IPR023346">
    <property type="entry name" value="Lysozyme-like_dom_sf"/>
</dbReference>
<dbReference type="SUPFAM" id="SSF53955">
    <property type="entry name" value="Lysozyme-like"/>
    <property type="match status" value="1"/>
</dbReference>
<evidence type="ECO:0000256" key="2">
    <source>
        <dbReference type="SAM" id="Phobius"/>
    </source>
</evidence>
<keyword evidence="2" id="KW-0472">Membrane</keyword>
<dbReference type="PROSITE" id="PS00922">
    <property type="entry name" value="TRANSGLYCOSYLASE"/>
    <property type="match status" value="1"/>
</dbReference>
<keyword evidence="5" id="KW-1185">Reference proteome</keyword>
<dbReference type="PANTHER" id="PTHR37423:SF2">
    <property type="entry name" value="MEMBRANE-BOUND LYTIC MUREIN TRANSGLYCOSYLASE C"/>
    <property type="match status" value="1"/>
</dbReference>
<dbReference type="InterPro" id="IPR008258">
    <property type="entry name" value="Transglycosylase_SLT_dom_1"/>
</dbReference>
<dbReference type="RefSeq" id="WP_213412616.1">
    <property type="nucleotide sequence ID" value="NZ_BOVK01000036.1"/>
</dbReference>
<dbReference type="GO" id="GO:0008933">
    <property type="term" value="F:peptidoglycan lytic transglycosylase activity"/>
    <property type="evidence" value="ECO:0007669"/>
    <property type="project" value="InterPro"/>
</dbReference>
<dbReference type="EMBL" id="BOVK01000036">
    <property type="protein sequence ID" value="GIQ69826.1"/>
    <property type="molecule type" value="Genomic_DNA"/>
</dbReference>
<dbReference type="Gene3D" id="1.10.530.10">
    <property type="match status" value="1"/>
</dbReference>
<comment type="caution">
    <text evidence="4">The sequence shown here is derived from an EMBL/GenBank/DDBJ whole genome shotgun (WGS) entry which is preliminary data.</text>
</comment>
<sequence>MSMLRKKRLYAVIFIGTVLALFSSQWLGYLIYPIHYEQEIREIAKDYGVDPLFMAAIVRVESNFKPDKSSKKNAMGLMQIMPETGEWVLEQAGFRDNTIGDLYEPTLNLKTGAWYLRFLHNMYDGLEGERTDRDRMALVAAAYNAGPGKVRQWLNEGVWDGKEATLSEVPFGETRHYVHRVLYYYKKYEALYAEDWS</sequence>
<evidence type="ECO:0000313" key="5">
    <source>
        <dbReference type="Proteomes" id="UP000677918"/>
    </source>
</evidence>
<keyword evidence="2" id="KW-0812">Transmembrane</keyword>
<dbReference type="CDD" id="cd16896">
    <property type="entry name" value="LT_Slt70-like"/>
    <property type="match status" value="1"/>
</dbReference>
<gene>
    <name evidence="4" type="ORF">XYCOK13_26500</name>
</gene>
<dbReference type="InterPro" id="IPR000189">
    <property type="entry name" value="Transglyc_AS"/>
</dbReference>
<evidence type="ECO:0000313" key="4">
    <source>
        <dbReference type="EMBL" id="GIQ69826.1"/>
    </source>
</evidence>
<evidence type="ECO:0000259" key="3">
    <source>
        <dbReference type="Pfam" id="PF01464"/>
    </source>
</evidence>
<evidence type="ECO:0000256" key="1">
    <source>
        <dbReference type="ARBA" id="ARBA00007734"/>
    </source>
</evidence>
<name>A0A8J4H5D4_9BACL</name>
<dbReference type="PANTHER" id="PTHR37423">
    <property type="entry name" value="SOLUBLE LYTIC MUREIN TRANSGLYCOSYLASE-RELATED"/>
    <property type="match status" value="1"/>
</dbReference>
<dbReference type="AlphaFoldDB" id="A0A8J4H5D4"/>
<dbReference type="GO" id="GO:0016020">
    <property type="term" value="C:membrane"/>
    <property type="evidence" value="ECO:0007669"/>
    <property type="project" value="InterPro"/>
</dbReference>